<name>A0A813Z333_9BILA</name>
<comment type="caution">
    <text evidence="2">The sequence shown here is derived from an EMBL/GenBank/DDBJ whole genome shotgun (WGS) entry which is preliminary data.</text>
</comment>
<evidence type="ECO:0000313" key="2">
    <source>
        <dbReference type="EMBL" id="CAF0892831.1"/>
    </source>
</evidence>
<keyword evidence="1" id="KW-0812">Transmembrane</keyword>
<dbReference type="EMBL" id="CAJNOC010001809">
    <property type="protein sequence ID" value="CAF0892831.1"/>
    <property type="molecule type" value="Genomic_DNA"/>
</dbReference>
<reference evidence="2" key="1">
    <citation type="submission" date="2021-02" db="EMBL/GenBank/DDBJ databases">
        <authorList>
            <person name="Nowell W R."/>
        </authorList>
    </citation>
    <scope>NUCLEOTIDE SEQUENCE</scope>
    <source>
        <strain evidence="2">Ploen Becks lab</strain>
    </source>
</reference>
<keyword evidence="1" id="KW-1133">Transmembrane helix</keyword>
<proteinExistence type="predicted"/>
<organism evidence="2 3">
    <name type="scientific">Brachionus calyciflorus</name>
    <dbReference type="NCBI Taxonomy" id="104777"/>
    <lineage>
        <taxon>Eukaryota</taxon>
        <taxon>Metazoa</taxon>
        <taxon>Spiralia</taxon>
        <taxon>Gnathifera</taxon>
        <taxon>Rotifera</taxon>
        <taxon>Eurotatoria</taxon>
        <taxon>Monogononta</taxon>
        <taxon>Pseudotrocha</taxon>
        <taxon>Ploima</taxon>
        <taxon>Brachionidae</taxon>
        <taxon>Brachionus</taxon>
    </lineage>
</organism>
<evidence type="ECO:0000313" key="3">
    <source>
        <dbReference type="Proteomes" id="UP000663879"/>
    </source>
</evidence>
<dbReference type="Proteomes" id="UP000663879">
    <property type="component" value="Unassembled WGS sequence"/>
</dbReference>
<evidence type="ECO:0000256" key="1">
    <source>
        <dbReference type="SAM" id="Phobius"/>
    </source>
</evidence>
<accession>A0A813Z333</accession>
<gene>
    <name evidence="2" type="ORF">OXX778_LOCUS10999</name>
</gene>
<feature type="transmembrane region" description="Helical" evidence="1">
    <location>
        <begin position="328"/>
        <end position="350"/>
    </location>
</feature>
<dbReference type="AlphaFoldDB" id="A0A813Z333"/>
<keyword evidence="3" id="KW-1185">Reference proteome</keyword>
<protein>
    <submittedName>
        <fullName evidence="2">Uncharacterized protein</fullName>
    </submittedName>
</protein>
<sequence length="417" mass="48642">MEKLKIIFLLSFTLISKTIQDLKFGHWILLTGNYSNIVDDCFNSNSTPSEQDYLDFIYNPIFVNYSSIGMKIWVGANYVSGKYLWKSSYKEITQFPCNSSSIDLTLNKQTFSSYLIPDCFSVYVEITKKNPYEIRLVSGYCSTRYFKLCKILNDTLYNSNNNICCNSSTGLRENCSVKENISTPQINNTTTQIYLNTEISSTRFEPIEVSTSLFTDEKMYGTETSFLEFLNSTMTVEALTIESIEGTKSEFWFGEWSNWESCELENFKNYTSNFYRIKIDCSLVYSYKEMVSFIEFIKKSKNNETRKIKENMVRSLNKVSVEYATAQIVGRSFTIVIIISIITVVVYIIFLDLSKIFNVIEYFRIMSKMVVLKRDLNKIDDKIYPLDRIVVTRAKNDLNLDEKIFKIESFIYKSRQF</sequence>
<keyword evidence="1" id="KW-0472">Membrane</keyword>